<feature type="transmembrane region" description="Helical" evidence="7">
    <location>
        <begin position="308"/>
        <end position="329"/>
    </location>
</feature>
<organism evidence="9 10">
    <name type="scientific">Marinobacterium marinum</name>
    <dbReference type="NCBI Taxonomy" id="2756129"/>
    <lineage>
        <taxon>Bacteria</taxon>
        <taxon>Pseudomonadati</taxon>
        <taxon>Pseudomonadota</taxon>
        <taxon>Gammaproteobacteria</taxon>
        <taxon>Oceanospirillales</taxon>
        <taxon>Oceanospirillaceae</taxon>
        <taxon>Marinobacterium</taxon>
    </lineage>
</organism>
<proteinExistence type="inferred from homology"/>
<dbReference type="GO" id="GO:0009246">
    <property type="term" value="P:enterobacterial common antigen biosynthetic process"/>
    <property type="evidence" value="ECO:0007669"/>
    <property type="project" value="TreeGrafter"/>
</dbReference>
<comment type="similarity">
    <text evidence="2">Belongs to the acyltransferase 3 family.</text>
</comment>
<protein>
    <submittedName>
        <fullName evidence="9">Acyltransferase family protein</fullName>
    </submittedName>
</protein>
<feature type="transmembrane region" description="Helical" evidence="7">
    <location>
        <begin position="174"/>
        <end position="191"/>
    </location>
</feature>
<keyword evidence="6 7" id="KW-0472">Membrane</keyword>
<reference evidence="9 10" key="1">
    <citation type="submission" date="2020-07" db="EMBL/GenBank/DDBJ databases">
        <title>Bacterium isolated from marien macroalgae.</title>
        <authorList>
            <person name="Zhu K."/>
            <person name="Lu D."/>
            <person name="Du Z."/>
        </authorList>
    </citation>
    <scope>NUCLEOTIDE SEQUENCE [LARGE SCALE GENOMIC DNA]</scope>
    <source>
        <strain evidence="9 10">3-1745</strain>
    </source>
</reference>
<accession>A0A7W1WVP3</accession>
<dbReference type="EMBL" id="JACEMT010000031">
    <property type="protein sequence ID" value="MBA4500992.1"/>
    <property type="molecule type" value="Genomic_DNA"/>
</dbReference>
<feature type="domain" description="Acyltransferase 3" evidence="8">
    <location>
        <begin position="7"/>
        <end position="328"/>
    </location>
</feature>
<feature type="transmembrane region" description="Helical" evidence="7">
    <location>
        <begin position="264"/>
        <end position="288"/>
    </location>
</feature>
<name>A0A7W1WVP3_9GAMM</name>
<evidence type="ECO:0000313" key="9">
    <source>
        <dbReference type="EMBL" id="MBA4500992.1"/>
    </source>
</evidence>
<sequence length="337" mass="39704">MDKNRIFWPDFTRAVAILLVIIIHISAPVVVSLKEVETSSWLWANALDSIARISVPLFFMISGFLLLNKDIDIIKSIKRANNRILLPMIFWSFFYISYSAYEYGIEYYLNYNYMGLLKTPAQYHLWFFYDMLILYITIPFMRAIIERKLTIYFIFLCFLKELFLFLPVDNYFEFSPVSTFAGYMLAGHYIGNLNKIKKWTYKASAFIFFILFFVTFVRTYQLSFEAGTLVQDYYSYTSPNIIIMSICAFFIMSRIKIDTKWIKYPIIIISRYSLGIYGIHVFVIHLLYTGKFGFKISSMENNGHIFSLLETFILVLIISLFTVILISLIKPMRKIIS</sequence>
<dbReference type="GO" id="GO:0016413">
    <property type="term" value="F:O-acetyltransferase activity"/>
    <property type="evidence" value="ECO:0007669"/>
    <property type="project" value="TreeGrafter"/>
</dbReference>
<evidence type="ECO:0000256" key="5">
    <source>
        <dbReference type="ARBA" id="ARBA00022989"/>
    </source>
</evidence>
<evidence type="ECO:0000256" key="1">
    <source>
        <dbReference type="ARBA" id="ARBA00004651"/>
    </source>
</evidence>
<comment type="subcellular location">
    <subcellularLocation>
        <location evidence="1">Cell membrane</location>
        <topology evidence="1">Multi-pass membrane protein</topology>
    </subcellularLocation>
</comment>
<feature type="transmembrane region" description="Helical" evidence="7">
    <location>
        <begin position="12"/>
        <end position="30"/>
    </location>
</feature>
<gene>
    <name evidence="9" type="ORF">H1S06_01240</name>
</gene>
<dbReference type="PANTHER" id="PTHR40074">
    <property type="entry name" value="O-ACETYLTRANSFERASE WECH"/>
    <property type="match status" value="1"/>
</dbReference>
<evidence type="ECO:0000256" key="2">
    <source>
        <dbReference type="ARBA" id="ARBA00007400"/>
    </source>
</evidence>
<dbReference type="RefSeq" id="WP_181736457.1">
    <property type="nucleotide sequence ID" value="NZ_JACEMT010000031.1"/>
</dbReference>
<keyword evidence="9" id="KW-0808">Transferase</keyword>
<keyword evidence="5 7" id="KW-1133">Transmembrane helix</keyword>
<feature type="transmembrane region" description="Helical" evidence="7">
    <location>
        <begin position="150"/>
        <end position="168"/>
    </location>
</feature>
<feature type="transmembrane region" description="Helical" evidence="7">
    <location>
        <begin position="233"/>
        <end position="252"/>
    </location>
</feature>
<keyword evidence="4 7" id="KW-0812">Transmembrane</keyword>
<evidence type="ECO:0000256" key="3">
    <source>
        <dbReference type="ARBA" id="ARBA00022475"/>
    </source>
</evidence>
<evidence type="ECO:0000256" key="7">
    <source>
        <dbReference type="SAM" id="Phobius"/>
    </source>
</evidence>
<feature type="transmembrane region" description="Helical" evidence="7">
    <location>
        <begin position="50"/>
        <end position="68"/>
    </location>
</feature>
<dbReference type="AlphaFoldDB" id="A0A7W1WVP3"/>
<evidence type="ECO:0000256" key="4">
    <source>
        <dbReference type="ARBA" id="ARBA00022692"/>
    </source>
</evidence>
<keyword evidence="10" id="KW-1185">Reference proteome</keyword>
<dbReference type="InterPro" id="IPR002656">
    <property type="entry name" value="Acyl_transf_3_dom"/>
</dbReference>
<evidence type="ECO:0000259" key="8">
    <source>
        <dbReference type="Pfam" id="PF01757"/>
    </source>
</evidence>
<dbReference type="PANTHER" id="PTHR40074:SF2">
    <property type="entry name" value="O-ACETYLTRANSFERASE WECH"/>
    <property type="match status" value="1"/>
</dbReference>
<comment type="caution">
    <text evidence="9">The sequence shown here is derived from an EMBL/GenBank/DDBJ whole genome shotgun (WGS) entry which is preliminary data.</text>
</comment>
<evidence type="ECO:0000313" key="10">
    <source>
        <dbReference type="Proteomes" id="UP000538931"/>
    </source>
</evidence>
<feature type="transmembrane region" description="Helical" evidence="7">
    <location>
        <begin position="203"/>
        <end position="221"/>
    </location>
</feature>
<feature type="transmembrane region" description="Helical" evidence="7">
    <location>
        <begin position="80"/>
        <end position="101"/>
    </location>
</feature>
<feature type="transmembrane region" description="Helical" evidence="7">
    <location>
        <begin position="121"/>
        <end position="138"/>
    </location>
</feature>
<keyword evidence="3" id="KW-1003">Cell membrane</keyword>
<dbReference type="Pfam" id="PF01757">
    <property type="entry name" value="Acyl_transf_3"/>
    <property type="match status" value="1"/>
</dbReference>
<dbReference type="Proteomes" id="UP000538931">
    <property type="component" value="Unassembled WGS sequence"/>
</dbReference>
<evidence type="ECO:0000256" key="6">
    <source>
        <dbReference type="ARBA" id="ARBA00023136"/>
    </source>
</evidence>
<keyword evidence="9" id="KW-0012">Acyltransferase</keyword>
<dbReference type="GO" id="GO:0005886">
    <property type="term" value="C:plasma membrane"/>
    <property type="evidence" value="ECO:0007669"/>
    <property type="project" value="UniProtKB-SubCell"/>
</dbReference>